<evidence type="ECO:0000313" key="1">
    <source>
        <dbReference type="EMBL" id="KAB0388084.1"/>
    </source>
</evidence>
<comment type="caution">
    <text evidence="1">The sequence shown here is derived from an EMBL/GenBank/DDBJ whole genome shotgun (WGS) entry which is preliminary data.</text>
</comment>
<accession>A0A5J5N7S0</accession>
<name>A0A5J5N7S0_MUNRE</name>
<feature type="non-terminal residue" evidence="1">
    <location>
        <position position="1"/>
    </location>
</feature>
<keyword evidence="2" id="KW-1185">Reference proteome</keyword>
<dbReference type="AlphaFoldDB" id="A0A5J5N7S0"/>
<protein>
    <submittedName>
        <fullName evidence="1">Uncharacterized protein</fullName>
    </submittedName>
</protein>
<evidence type="ECO:0000313" key="2">
    <source>
        <dbReference type="Proteomes" id="UP000326062"/>
    </source>
</evidence>
<dbReference type="Proteomes" id="UP000326062">
    <property type="component" value="Chromosome 1"/>
</dbReference>
<organism evidence="1 2">
    <name type="scientific">Muntiacus reevesi</name>
    <name type="common">Reeves' muntjac</name>
    <name type="synonym">Cervus reevesi</name>
    <dbReference type="NCBI Taxonomy" id="9886"/>
    <lineage>
        <taxon>Eukaryota</taxon>
        <taxon>Metazoa</taxon>
        <taxon>Chordata</taxon>
        <taxon>Craniata</taxon>
        <taxon>Vertebrata</taxon>
        <taxon>Euteleostomi</taxon>
        <taxon>Mammalia</taxon>
        <taxon>Eutheria</taxon>
        <taxon>Laurasiatheria</taxon>
        <taxon>Artiodactyla</taxon>
        <taxon>Ruminantia</taxon>
        <taxon>Pecora</taxon>
        <taxon>Cervidae</taxon>
        <taxon>Muntiacinae</taxon>
        <taxon>Muntiacus</taxon>
    </lineage>
</organism>
<gene>
    <name evidence="1" type="ORF">FD755_003040</name>
</gene>
<sequence length="195" mass="21878">AQRRLELEESGQQYSHMVKKPPKAKEELHSLVQEFIQLLSQSPDGGLRFEQGSRGAEGWMGCSLSEDRGILAQCQGLSKVTELIFEKLVALKTKLLIVDHKGNIPKPTYKNLASTNSGHSDCLISMTNLSPLDQIPSNLEGPFVNLLPPLLQEDYLLSLREEEGTNDLFDAYYLKSSCWWKTLCVVDYPLSELPL</sequence>
<dbReference type="EMBL" id="VCEB01000001">
    <property type="protein sequence ID" value="KAB0388084.1"/>
    <property type="molecule type" value="Genomic_DNA"/>
</dbReference>
<proteinExistence type="predicted"/>
<reference evidence="1 2" key="1">
    <citation type="submission" date="2019-06" db="EMBL/GenBank/DDBJ databases">
        <title>Discovery of a novel chromosome fission-fusion reversal in muntjac.</title>
        <authorList>
            <person name="Mudd A.B."/>
            <person name="Bredeson J.V."/>
            <person name="Baum R."/>
            <person name="Hockemeyer D."/>
            <person name="Rokhsar D.S."/>
        </authorList>
    </citation>
    <scope>NUCLEOTIDE SEQUENCE [LARGE SCALE GENOMIC DNA]</scope>
    <source>
        <strain evidence="1">UCam_UCB_Mr</strain>
        <tissue evidence="1">Fibroblast cell line</tissue>
    </source>
</reference>